<dbReference type="EMBL" id="UYSU01033120">
    <property type="protein sequence ID" value="VDL91503.1"/>
    <property type="molecule type" value="Genomic_DNA"/>
</dbReference>
<dbReference type="Proteomes" id="UP000275846">
    <property type="component" value="Unassembled WGS sequence"/>
</dbReference>
<evidence type="ECO:0000313" key="3">
    <source>
        <dbReference type="WBParaSite" id="SSLN_0000528101-mRNA-1"/>
    </source>
</evidence>
<dbReference type="PANTHER" id="PTHR47027:SF26">
    <property type="entry name" value="REVERSE TRANSCRIPTASE DOMAIN-CONTAINING PROTEIN"/>
    <property type="match status" value="1"/>
</dbReference>
<organism evidence="3">
    <name type="scientific">Schistocephalus solidus</name>
    <name type="common">Tapeworm</name>
    <dbReference type="NCBI Taxonomy" id="70667"/>
    <lineage>
        <taxon>Eukaryota</taxon>
        <taxon>Metazoa</taxon>
        <taxon>Spiralia</taxon>
        <taxon>Lophotrochozoa</taxon>
        <taxon>Platyhelminthes</taxon>
        <taxon>Cestoda</taxon>
        <taxon>Eucestoda</taxon>
        <taxon>Diphyllobothriidea</taxon>
        <taxon>Diphyllobothriidae</taxon>
        <taxon>Schistocephalus</taxon>
    </lineage>
</organism>
<evidence type="ECO:0000313" key="1">
    <source>
        <dbReference type="EMBL" id="VDL91503.1"/>
    </source>
</evidence>
<proteinExistence type="predicted"/>
<dbReference type="PANTHER" id="PTHR47027">
    <property type="entry name" value="REVERSE TRANSCRIPTASE DOMAIN-CONTAINING PROTEIN"/>
    <property type="match status" value="1"/>
</dbReference>
<dbReference type="AlphaFoldDB" id="A0A183SLM0"/>
<sequence length="219" mass="24992">MIKGGHCCSQRAQFSEQGQLEEVGAGYTFLWSGHPKTERRDAGVTIATLNDVLVLSVPPQSSGGNNRTTIPERSPEVIRIFVSFDTVPDKICQYFHLHKSGVETKAPIECIEYKVHRARSIFAHPLLPGFEDATIVHLYKRKGNRQLCDNPRGISLLNIAWKIFARILFNRLNGYLEQGLLPESQCGFRRHRGTTDMIFTTRQLQEKCQEMRTHLYTTF</sequence>
<name>A0A183SLM0_SCHSO</name>
<keyword evidence="2" id="KW-1185">Reference proteome</keyword>
<reference evidence="1 2" key="2">
    <citation type="submission" date="2018-11" db="EMBL/GenBank/DDBJ databases">
        <authorList>
            <consortium name="Pathogen Informatics"/>
        </authorList>
    </citation>
    <scope>NUCLEOTIDE SEQUENCE [LARGE SCALE GENOMIC DNA]</scope>
    <source>
        <strain evidence="1 2">NST_G2</strain>
    </source>
</reference>
<dbReference type="OrthoDB" id="407509at2759"/>
<accession>A0A183SLM0</accession>
<reference evidence="3" key="1">
    <citation type="submission" date="2016-06" db="UniProtKB">
        <authorList>
            <consortium name="WormBaseParasite"/>
        </authorList>
    </citation>
    <scope>IDENTIFICATION</scope>
</reference>
<dbReference type="WBParaSite" id="SSLN_0000528101-mRNA-1">
    <property type="protein sequence ID" value="SSLN_0000528101-mRNA-1"/>
    <property type="gene ID" value="SSLN_0000528101"/>
</dbReference>
<evidence type="ECO:0000313" key="2">
    <source>
        <dbReference type="Proteomes" id="UP000275846"/>
    </source>
</evidence>
<protein>
    <submittedName>
        <fullName evidence="3">Reverse transcriptase domain-containing protein</fullName>
    </submittedName>
</protein>
<gene>
    <name evidence="1" type="ORF">SSLN_LOCUS5118</name>
</gene>